<keyword evidence="1" id="KW-1133">Transmembrane helix</keyword>
<feature type="domain" description="DUF58" evidence="2">
    <location>
        <begin position="182"/>
        <end position="214"/>
    </location>
</feature>
<feature type="transmembrane region" description="Helical" evidence="1">
    <location>
        <begin position="33"/>
        <end position="54"/>
    </location>
</feature>
<evidence type="ECO:0000256" key="1">
    <source>
        <dbReference type="SAM" id="Phobius"/>
    </source>
</evidence>
<dbReference type="Proteomes" id="UP001596282">
    <property type="component" value="Unassembled WGS sequence"/>
</dbReference>
<keyword evidence="1" id="KW-0472">Membrane</keyword>
<keyword evidence="1" id="KW-0812">Transmembrane</keyword>
<dbReference type="RefSeq" id="WP_137627611.1">
    <property type="nucleotide sequence ID" value="NZ_BJDJ01000002.1"/>
</dbReference>
<dbReference type="InterPro" id="IPR002881">
    <property type="entry name" value="DUF58"/>
</dbReference>
<protein>
    <submittedName>
        <fullName evidence="3">DUF58 domain-containing protein</fullName>
    </submittedName>
</protein>
<comment type="caution">
    <text evidence="3">The sequence shown here is derived from an EMBL/GenBank/DDBJ whole genome shotgun (WGS) entry which is preliminary data.</text>
</comment>
<keyword evidence="4" id="KW-1185">Reference proteome</keyword>
<feature type="transmembrane region" description="Helical" evidence="1">
    <location>
        <begin position="7"/>
        <end position="27"/>
    </location>
</feature>
<sequence>MATLKTLAHNLGVALLLVLGWGYAISFNNATGWALAASLTGIAIVSGLALLGAWRRVTIVASLTTTTPPRLVLTLAPKRWPLLCQPALSQPHLTLQPTGHPRQWQTQLPLPRGVYDQLTVTVRLTDPLHLFVHRQTQTLTTALIVPPVLQPVAAQAVFQQVAPLIHATQPVSAESSGFETQDFRPYQPGDPSNQIDWKLTAKAQTPMLRLLANDEPVPWCWVFCVTTHQDLEYRLATFYTFVQLVGELPAQTLLIGTEQQLSANLMPDAFARYQPYSASQLPTVNVTQRRVLLFGDDSPLTAQLHQQLARQNLQATTIQWPSAGGEHHATGH</sequence>
<dbReference type="PANTHER" id="PTHR34351">
    <property type="entry name" value="SLR1927 PROTEIN-RELATED"/>
    <property type="match status" value="1"/>
</dbReference>
<evidence type="ECO:0000313" key="4">
    <source>
        <dbReference type="Proteomes" id="UP001596282"/>
    </source>
</evidence>
<evidence type="ECO:0000259" key="2">
    <source>
        <dbReference type="Pfam" id="PF01882"/>
    </source>
</evidence>
<accession>A0ABW1S3C8</accession>
<organism evidence="3 4">
    <name type="scientific">Lactiplantibacillus daowaiensis</name>
    <dbReference type="NCBI Taxonomy" id="2559918"/>
    <lineage>
        <taxon>Bacteria</taxon>
        <taxon>Bacillati</taxon>
        <taxon>Bacillota</taxon>
        <taxon>Bacilli</taxon>
        <taxon>Lactobacillales</taxon>
        <taxon>Lactobacillaceae</taxon>
        <taxon>Lactiplantibacillus</taxon>
    </lineage>
</organism>
<reference evidence="4" key="1">
    <citation type="journal article" date="2019" name="Int. J. Syst. Evol. Microbiol.">
        <title>The Global Catalogue of Microorganisms (GCM) 10K type strain sequencing project: providing services to taxonomists for standard genome sequencing and annotation.</title>
        <authorList>
            <consortium name="The Broad Institute Genomics Platform"/>
            <consortium name="The Broad Institute Genome Sequencing Center for Infectious Disease"/>
            <person name="Wu L."/>
            <person name="Ma J."/>
        </authorList>
    </citation>
    <scope>NUCLEOTIDE SEQUENCE [LARGE SCALE GENOMIC DNA]</scope>
    <source>
        <strain evidence="4">CCM 8933</strain>
    </source>
</reference>
<name>A0ABW1S3C8_9LACO</name>
<gene>
    <name evidence="3" type="ORF">ACFP5Y_14115</name>
</gene>
<proteinExistence type="predicted"/>
<dbReference type="EMBL" id="JBHSSC010000044">
    <property type="protein sequence ID" value="MFC6182369.1"/>
    <property type="molecule type" value="Genomic_DNA"/>
</dbReference>
<evidence type="ECO:0000313" key="3">
    <source>
        <dbReference type="EMBL" id="MFC6182369.1"/>
    </source>
</evidence>
<dbReference type="Pfam" id="PF01882">
    <property type="entry name" value="DUF58"/>
    <property type="match status" value="1"/>
</dbReference>